<evidence type="ECO:0000259" key="7">
    <source>
        <dbReference type="Pfam" id="PF02453"/>
    </source>
</evidence>
<dbReference type="EMBL" id="RYZI01000123">
    <property type="protein sequence ID" value="RWA10209.1"/>
    <property type="molecule type" value="Genomic_DNA"/>
</dbReference>
<keyword evidence="9" id="KW-1185">Reference proteome</keyword>
<evidence type="ECO:0000256" key="5">
    <source>
        <dbReference type="ARBA" id="ARBA00023136"/>
    </source>
</evidence>
<dbReference type="AlphaFoldDB" id="A0A439D733"/>
<feature type="region of interest" description="Disordered" evidence="6">
    <location>
        <begin position="1"/>
        <end position="62"/>
    </location>
</feature>
<evidence type="ECO:0000256" key="4">
    <source>
        <dbReference type="ARBA" id="ARBA00022989"/>
    </source>
</evidence>
<accession>A0A439D733</accession>
<dbReference type="InterPro" id="IPR003388">
    <property type="entry name" value="Reticulon"/>
</dbReference>
<organism evidence="8 9">
    <name type="scientific">Xylaria grammica</name>
    <dbReference type="NCBI Taxonomy" id="363999"/>
    <lineage>
        <taxon>Eukaryota</taxon>
        <taxon>Fungi</taxon>
        <taxon>Dikarya</taxon>
        <taxon>Ascomycota</taxon>
        <taxon>Pezizomycotina</taxon>
        <taxon>Sordariomycetes</taxon>
        <taxon>Xylariomycetidae</taxon>
        <taxon>Xylariales</taxon>
        <taxon>Xylariaceae</taxon>
        <taxon>Xylaria</taxon>
    </lineage>
</organism>
<feature type="compositionally biased region" description="Basic and acidic residues" evidence="6">
    <location>
        <begin position="322"/>
        <end position="338"/>
    </location>
</feature>
<evidence type="ECO:0000256" key="6">
    <source>
        <dbReference type="SAM" id="MobiDB-lite"/>
    </source>
</evidence>
<keyword evidence="3" id="KW-0256">Endoplasmic reticulum</keyword>
<evidence type="ECO:0000256" key="3">
    <source>
        <dbReference type="ARBA" id="ARBA00022824"/>
    </source>
</evidence>
<comment type="caution">
    <text evidence="8">The sequence shown here is derived from an EMBL/GenBank/DDBJ whole genome shotgun (WGS) entry which is preliminary data.</text>
</comment>
<keyword evidence="5" id="KW-0472">Membrane</keyword>
<evidence type="ECO:0000256" key="1">
    <source>
        <dbReference type="ARBA" id="ARBA00004477"/>
    </source>
</evidence>
<feature type="compositionally biased region" description="Basic and acidic residues" evidence="6">
    <location>
        <begin position="32"/>
        <end position="46"/>
    </location>
</feature>
<feature type="domain" description="Reticulon" evidence="7">
    <location>
        <begin position="75"/>
        <end position="214"/>
    </location>
</feature>
<proteinExistence type="predicted"/>
<evidence type="ECO:0000313" key="8">
    <source>
        <dbReference type="EMBL" id="RWA10209.1"/>
    </source>
</evidence>
<name>A0A439D733_9PEZI</name>
<reference evidence="8 9" key="1">
    <citation type="submission" date="2018-12" db="EMBL/GenBank/DDBJ databases">
        <title>Draft genome sequence of Xylaria grammica IHI A82.</title>
        <authorList>
            <person name="Buettner E."/>
            <person name="Kellner H."/>
        </authorList>
    </citation>
    <scope>NUCLEOTIDE SEQUENCE [LARGE SCALE GENOMIC DNA]</scope>
    <source>
        <strain evidence="8 9">IHI A82</strain>
    </source>
</reference>
<keyword evidence="4" id="KW-1133">Transmembrane helix</keyword>
<feature type="compositionally biased region" description="Polar residues" evidence="6">
    <location>
        <begin position="339"/>
        <end position="348"/>
    </location>
</feature>
<feature type="compositionally biased region" description="Polar residues" evidence="6">
    <location>
        <begin position="299"/>
        <end position="317"/>
    </location>
</feature>
<evidence type="ECO:0000256" key="2">
    <source>
        <dbReference type="ARBA" id="ARBA00022692"/>
    </source>
</evidence>
<keyword evidence="2" id="KW-0812">Transmembrane</keyword>
<dbReference type="Proteomes" id="UP000286045">
    <property type="component" value="Unassembled WGS sequence"/>
</dbReference>
<sequence length="348" mass="37985">MSDQSYVVMPVRADGSPSQKDANEVATAIEASLHERLHPIEHDDNSKSSAESESDTGKGPLKRAMANSEGLYKYISWEDPIRTIASYFGLLALMCGVHYLHWTQWLLKLGAISLGAVYLASLVSRSTTSDFVARIRPEYRQVPEPTLNATLGDVHDLVQYVVVQAQKIMYGEELGKTLGAFIGFTTLFWLIKIMTPFDLGILGLSSVYIAPLIVSPGGREIAYAAKIHAQELAHTTAESTKIILQDTKVKASDLSHQAQHAAGEYTSKTQKAASEYTSKTQKAASNWSSKAQDMAGSLSFKTQKATTNAPPSTQSDAGNLPKDSREKFSDAEPRHENEVQNGDSTTEE</sequence>
<gene>
    <name evidence="8" type="ORF">EKO27_g4904</name>
</gene>
<feature type="region of interest" description="Disordered" evidence="6">
    <location>
        <begin position="276"/>
        <end position="348"/>
    </location>
</feature>
<dbReference type="Pfam" id="PF02453">
    <property type="entry name" value="Reticulon"/>
    <property type="match status" value="1"/>
</dbReference>
<comment type="subcellular location">
    <subcellularLocation>
        <location evidence="1">Endoplasmic reticulum membrane</location>
        <topology evidence="1">Multi-pass membrane protein</topology>
    </subcellularLocation>
</comment>
<dbReference type="STRING" id="363999.A0A439D733"/>
<dbReference type="GO" id="GO:0005789">
    <property type="term" value="C:endoplasmic reticulum membrane"/>
    <property type="evidence" value="ECO:0007669"/>
    <property type="project" value="UniProtKB-SubCell"/>
</dbReference>
<evidence type="ECO:0000313" key="9">
    <source>
        <dbReference type="Proteomes" id="UP000286045"/>
    </source>
</evidence>
<protein>
    <recommendedName>
        <fullName evidence="7">Reticulon domain-containing protein</fullName>
    </recommendedName>
</protein>
<feature type="compositionally biased region" description="Polar residues" evidence="6">
    <location>
        <begin position="276"/>
        <end position="291"/>
    </location>
</feature>